<keyword evidence="4" id="KW-1185">Reference proteome</keyword>
<dbReference type="RefSeq" id="WP_155340384.1">
    <property type="nucleotide sequence ID" value="NZ_BAAABN010000020.1"/>
</dbReference>
<organism evidence="3 4">
    <name type="scientific">Acrocarpospora corrugata</name>
    <dbReference type="NCBI Taxonomy" id="35763"/>
    <lineage>
        <taxon>Bacteria</taxon>
        <taxon>Bacillati</taxon>
        <taxon>Actinomycetota</taxon>
        <taxon>Actinomycetes</taxon>
        <taxon>Streptosporangiales</taxon>
        <taxon>Streptosporangiaceae</taxon>
        <taxon>Acrocarpospora</taxon>
    </lineage>
</organism>
<dbReference type="InterPro" id="IPR050564">
    <property type="entry name" value="F420-G6PD/mer"/>
</dbReference>
<dbReference type="PANTHER" id="PTHR43244">
    <property type="match status" value="1"/>
</dbReference>
<accession>A0A5M3W5E0</accession>
<reference evidence="3 4" key="1">
    <citation type="submission" date="2019-10" db="EMBL/GenBank/DDBJ databases">
        <title>Whole genome shotgun sequence of Acrocarpospora corrugata NBRC 13972.</title>
        <authorList>
            <person name="Ichikawa N."/>
            <person name="Kimura A."/>
            <person name="Kitahashi Y."/>
            <person name="Komaki H."/>
            <person name="Oguchi A."/>
        </authorList>
    </citation>
    <scope>NUCLEOTIDE SEQUENCE [LARGE SCALE GENOMIC DNA]</scope>
    <source>
        <strain evidence="3 4">NBRC 13972</strain>
    </source>
</reference>
<dbReference type="Proteomes" id="UP000334990">
    <property type="component" value="Unassembled WGS sequence"/>
</dbReference>
<evidence type="ECO:0000313" key="4">
    <source>
        <dbReference type="Proteomes" id="UP000334990"/>
    </source>
</evidence>
<feature type="domain" description="Luciferase-like" evidence="2">
    <location>
        <begin position="4"/>
        <end position="288"/>
    </location>
</feature>
<sequence>MTTFGYFLSSEEHSPKELLRQAKAAERAGFAALWISDHYHPWIDAQGQSSFVWSMLGALSEVVSLPVTTAVTCPLMRIHPAIIAQAAATAQILLDGRFRFGVGTGEALNEHILGDAWPPAQERQHMLEEAVEIIRELWSGRLVTYDGEYYDVETARLYSLPEQPPPIYISGLGPRSVELAGRIGDGYISTKPDQELVDAFHKSGGAGKPAAGGLKVCWGTDEEEARNTAHRLWPTSGLHGEASQLLPLPRHFEQLAQLVTPESLTIPCGPDPEDHLRGIQEYIDAGYDEIYIAQIGPEQDEFFEFYSTVVLPQLR</sequence>
<proteinExistence type="predicted"/>
<dbReference type="EMBL" id="BLAD01000079">
    <property type="protein sequence ID" value="GES04277.1"/>
    <property type="molecule type" value="Genomic_DNA"/>
</dbReference>
<comment type="caution">
    <text evidence="3">The sequence shown here is derived from an EMBL/GenBank/DDBJ whole genome shotgun (WGS) entry which is preliminary data.</text>
</comment>
<evidence type="ECO:0000259" key="2">
    <source>
        <dbReference type="Pfam" id="PF00296"/>
    </source>
</evidence>
<gene>
    <name evidence="3" type="ORF">Acor_63450</name>
</gene>
<evidence type="ECO:0000256" key="1">
    <source>
        <dbReference type="ARBA" id="ARBA00023002"/>
    </source>
</evidence>
<dbReference type="AlphaFoldDB" id="A0A5M3W5E0"/>
<dbReference type="GO" id="GO:0016705">
    <property type="term" value="F:oxidoreductase activity, acting on paired donors, with incorporation or reduction of molecular oxygen"/>
    <property type="evidence" value="ECO:0007669"/>
    <property type="project" value="InterPro"/>
</dbReference>
<name>A0A5M3W5E0_9ACTN</name>
<dbReference type="InterPro" id="IPR019945">
    <property type="entry name" value="F420_G6P_DH-rel"/>
</dbReference>
<dbReference type="SUPFAM" id="SSF51679">
    <property type="entry name" value="Bacterial luciferase-like"/>
    <property type="match status" value="1"/>
</dbReference>
<keyword evidence="1" id="KW-0560">Oxidoreductase</keyword>
<dbReference type="InterPro" id="IPR011251">
    <property type="entry name" value="Luciferase-like_dom"/>
</dbReference>
<dbReference type="InterPro" id="IPR036661">
    <property type="entry name" value="Luciferase-like_sf"/>
</dbReference>
<dbReference type="Gene3D" id="3.20.20.30">
    <property type="entry name" value="Luciferase-like domain"/>
    <property type="match status" value="1"/>
</dbReference>
<dbReference type="Pfam" id="PF00296">
    <property type="entry name" value="Bac_luciferase"/>
    <property type="match status" value="1"/>
</dbReference>
<dbReference type="CDD" id="cd01097">
    <property type="entry name" value="Tetrahydromethanopterin_reductase"/>
    <property type="match status" value="1"/>
</dbReference>
<dbReference type="PANTHER" id="PTHR43244:SF1">
    <property type="entry name" value="5,10-METHYLENETETRAHYDROMETHANOPTERIN REDUCTASE"/>
    <property type="match status" value="1"/>
</dbReference>
<dbReference type="OrthoDB" id="180193at2"/>
<evidence type="ECO:0000313" key="3">
    <source>
        <dbReference type="EMBL" id="GES04277.1"/>
    </source>
</evidence>
<protein>
    <submittedName>
        <fullName evidence="3">LLM class F420-dependent oxidoreductase</fullName>
    </submittedName>
</protein>
<dbReference type="NCBIfam" id="TIGR03557">
    <property type="entry name" value="F420_G6P_family"/>
    <property type="match status" value="1"/>
</dbReference>